<evidence type="ECO:0000313" key="2">
    <source>
        <dbReference type="Proteomes" id="UP000005239"/>
    </source>
</evidence>
<protein>
    <submittedName>
        <fullName evidence="1">Uncharacterized protein</fullName>
    </submittedName>
</protein>
<reference evidence="2" key="1">
    <citation type="journal article" date="2008" name="Nat. Genet.">
        <title>The Pristionchus pacificus genome provides a unique perspective on nematode lifestyle and parasitism.</title>
        <authorList>
            <person name="Dieterich C."/>
            <person name="Clifton S.W."/>
            <person name="Schuster L.N."/>
            <person name="Chinwalla A."/>
            <person name="Delehaunty K."/>
            <person name="Dinkelacker I."/>
            <person name="Fulton L."/>
            <person name="Fulton R."/>
            <person name="Godfrey J."/>
            <person name="Minx P."/>
            <person name="Mitreva M."/>
            <person name="Roeseler W."/>
            <person name="Tian H."/>
            <person name="Witte H."/>
            <person name="Yang S.P."/>
            <person name="Wilson R.K."/>
            <person name="Sommer R.J."/>
        </authorList>
    </citation>
    <scope>NUCLEOTIDE SEQUENCE [LARGE SCALE GENOMIC DNA]</scope>
    <source>
        <strain evidence="2">PS312</strain>
    </source>
</reference>
<evidence type="ECO:0000313" key="1">
    <source>
        <dbReference type="EnsemblMetazoa" id="PPA12290.1"/>
    </source>
</evidence>
<accession>A0A8R1Y998</accession>
<reference evidence="1" key="2">
    <citation type="submission" date="2022-06" db="UniProtKB">
        <authorList>
            <consortium name="EnsemblMetazoa"/>
        </authorList>
    </citation>
    <scope>IDENTIFICATION</scope>
    <source>
        <strain evidence="1">PS312</strain>
    </source>
</reference>
<dbReference type="EnsemblMetazoa" id="PPA12290.1">
    <property type="protein sequence ID" value="PPA12290.1"/>
    <property type="gene ID" value="WBGene00101844"/>
</dbReference>
<dbReference type="AlphaFoldDB" id="A0A2A6CMZ2"/>
<sequence>MRFLALLLAVLIVSCLFVDQTHGDGLNEAATAILIRIRIPTRIPNLTRDHHTSQTITVSRSRAPVAGQ</sequence>
<organism evidence="1 2">
    <name type="scientific">Pristionchus pacificus</name>
    <name type="common">Parasitic nematode worm</name>
    <dbReference type="NCBI Taxonomy" id="54126"/>
    <lineage>
        <taxon>Eukaryota</taxon>
        <taxon>Metazoa</taxon>
        <taxon>Ecdysozoa</taxon>
        <taxon>Nematoda</taxon>
        <taxon>Chromadorea</taxon>
        <taxon>Rhabditida</taxon>
        <taxon>Rhabditina</taxon>
        <taxon>Diplogasteromorpha</taxon>
        <taxon>Diplogasteroidea</taxon>
        <taxon>Neodiplogasteridae</taxon>
        <taxon>Pristionchus</taxon>
    </lineage>
</organism>
<accession>A0A2A6CMZ2</accession>
<gene>
    <name evidence="1" type="primary">WBGene00101844</name>
</gene>
<dbReference type="PROSITE" id="PS51257">
    <property type="entry name" value="PROKAR_LIPOPROTEIN"/>
    <property type="match status" value="1"/>
</dbReference>
<proteinExistence type="predicted"/>
<name>A0A2A6CMZ2_PRIPA</name>
<dbReference type="Proteomes" id="UP000005239">
    <property type="component" value="Unassembled WGS sequence"/>
</dbReference>
<keyword evidence="2" id="KW-1185">Reference proteome</keyword>